<reference evidence="9" key="1">
    <citation type="submission" date="2016-11" db="EMBL/GenBank/DDBJ databases">
        <authorList>
            <person name="Varghese N."/>
            <person name="Submissions S."/>
        </authorList>
    </citation>
    <scope>NUCLEOTIDE SEQUENCE</scope>
    <source>
        <strain evidence="9">DSM 4029</strain>
    </source>
</reference>
<dbReference type="GO" id="GO:0005524">
    <property type="term" value="F:ATP binding"/>
    <property type="evidence" value="ECO:0007669"/>
    <property type="project" value="UniProtKB-UniRule"/>
</dbReference>
<dbReference type="GO" id="GO:0003952">
    <property type="term" value="F:NAD+ synthase (glutamine-hydrolyzing) activity"/>
    <property type="evidence" value="ECO:0007669"/>
    <property type="project" value="UniProtKB-UniRule"/>
</dbReference>
<dbReference type="GO" id="GO:0005737">
    <property type="term" value="C:cytoplasm"/>
    <property type="evidence" value="ECO:0007669"/>
    <property type="project" value="InterPro"/>
</dbReference>
<comment type="similarity">
    <text evidence="5">In the C-terminal section; belongs to the NAD synthetase family.</text>
</comment>
<evidence type="ECO:0000313" key="10">
    <source>
        <dbReference type="Proteomes" id="UP000184089"/>
    </source>
</evidence>
<gene>
    <name evidence="8" type="primary">nadE</name>
    <name evidence="8" type="ORF">GT747_01520</name>
    <name evidence="9" type="ORF">SAMN05444424_0946</name>
</gene>
<dbReference type="PANTHER" id="PTHR23090">
    <property type="entry name" value="NH 3 /GLUTAMINE-DEPENDENT NAD + SYNTHETASE"/>
    <property type="match status" value="1"/>
</dbReference>
<reference evidence="8 11" key="3">
    <citation type="journal article" date="2019" name="Nat. Med.">
        <title>A library of human gut bacterial isolates paired with longitudinal multiomics data enables mechanistic microbiome research.</title>
        <authorList>
            <person name="Poyet M."/>
            <person name="Groussin M."/>
            <person name="Gibbons S.M."/>
            <person name="Avila-Pacheco J."/>
            <person name="Jiang X."/>
            <person name="Kearney S.M."/>
            <person name="Perrotta A.R."/>
            <person name="Berdy B."/>
            <person name="Zhao S."/>
            <person name="Lieberman T.D."/>
            <person name="Swanson P.K."/>
            <person name="Smith M."/>
            <person name="Roesemann S."/>
            <person name="Alexander J.E."/>
            <person name="Rich S.A."/>
            <person name="Livny J."/>
            <person name="Vlamakis H."/>
            <person name="Clish C."/>
            <person name="Bullock K."/>
            <person name="Deik A."/>
            <person name="Scott J."/>
            <person name="Pierce K.A."/>
            <person name="Xavier R.J."/>
            <person name="Alm E.J."/>
        </authorList>
    </citation>
    <scope>NUCLEOTIDE SEQUENCE [LARGE SCALE GENOMIC DNA]</scope>
    <source>
        <strain evidence="8 11">BIOML-A2</strain>
    </source>
</reference>
<feature type="domain" description="NAD/GMP synthase" evidence="7">
    <location>
        <begin position="288"/>
        <end position="508"/>
    </location>
</feature>
<sequence length="592" mass="63146">MESIVRVAALTSRISLGDMHKSAEALIEAAQQLGDRAPDLVLLPKYTLTGGSLGDLAQNGQFAKTAGELHPYLGAKLAALGGLFLFTAPAPGGERAYLYREGQLLLDLPAETELGRPLPTFSVGGGTAALFFGDPAHLSLYAREIVESGADLLLLCACEPDRLGYGDRVLRQIKEVSAALGVCCVLSQGGEGDSSAPRLFTAQTAVFECDRLLAFAQAVSGPPAAVCDVDLDIIAGYRRGQTLPAFRRPEPAFSVPVRTGGKKLLRPLGQNPFITRPEQLDELFSLQVKSLAVRMENTGIKGLVVALSGGLDSTLALLVAAGACDRLGLPRSAVTAVTMPGFGTSQRTKSNAEKLCEAVGAKLRKIPIGPAVEAHFADIGHDPQSHNVTFENAQARERTQICLDIANETGALVVGTGDLSEAALGFCTFGGDALANFNVNICLPKTLVRAVCRRLEERFAKAAPFIQDILDTPVSPELLPPDEFGNIAQKTEEILGEYDLLDFILYHHLRYGLPPEKIFYYACAAFGERYTGAYIKEKLGLFYKRFCASQFKRVCAPECAVITDVTLSGGAFAMPGDMGSKTFLEAVEAISV</sequence>
<keyword evidence="4 5" id="KW-0520">NAD</keyword>
<dbReference type="EC" id="6.3.5.1" evidence="5"/>
<dbReference type="Proteomes" id="UP000184089">
    <property type="component" value="Unassembled WGS sequence"/>
</dbReference>
<dbReference type="EMBL" id="FQVY01000001">
    <property type="protein sequence ID" value="SHF85924.1"/>
    <property type="molecule type" value="Genomic_DNA"/>
</dbReference>
<evidence type="ECO:0000313" key="9">
    <source>
        <dbReference type="EMBL" id="SHF85924.1"/>
    </source>
</evidence>
<evidence type="ECO:0000259" key="7">
    <source>
        <dbReference type="Pfam" id="PF02540"/>
    </source>
</evidence>
<protein>
    <recommendedName>
        <fullName evidence="5">Glutamine-dependent NAD(+) synthetase</fullName>
        <ecNumber evidence="5">6.3.5.1</ecNumber>
    </recommendedName>
    <alternativeName>
        <fullName evidence="5">NAD(+) synthase [glutamine-hydrolyzing]</fullName>
    </alternativeName>
</protein>
<comment type="caution">
    <text evidence="9">The sequence shown here is derived from an EMBL/GenBank/DDBJ whole genome shotgun (WGS) entry which is preliminary data.</text>
</comment>
<accession>A0AAQ1MCB4</accession>
<dbReference type="SUPFAM" id="SSF52402">
    <property type="entry name" value="Adenine nucleotide alpha hydrolases-like"/>
    <property type="match status" value="1"/>
</dbReference>
<dbReference type="InterPro" id="IPR014445">
    <property type="entry name" value="Gln-dep_NAD_synthase"/>
</dbReference>
<keyword evidence="3 5" id="KW-0067">ATP-binding</keyword>
<evidence type="ECO:0000256" key="6">
    <source>
        <dbReference type="RuleBase" id="RU003811"/>
    </source>
</evidence>
<dbReference type="InterPro" id="IPR036526">
    <property type="entry name" value="C-N_Hydrolase_sf"/>
</dbReference>
<dbReference type="InterPro" id="IPR014729">
    <property type="entry name" value="Rossmann-like_a/b/a_fold"/>
</dbReference>
<evidence type="ECO:0000256" key="4">
    <source>
        <dbReference type="ARBA" id="ARBA00023027"/>
    </source>
</evidence>
<dbReference type="EMBL" id="WWVX01000001">
    <property type="protein sequence ID" value="MZL68455.1"/>
    <property type="molecule type" value="Genomic_DNA"/>
</dbReference>
<evidence type="ECO:0000313" key="11">
    <source>
        <dbReference type="Proteomes" id="UP000474718"/>
    </source>
</evidence>
<dbReference type="PIRSF" id="PIRSF006630">
    <property type="entry name" value="NADS_GAT"/>
    <property type="match status" value="1"/>
</dbReference>
<name>A0AAQ1MCB4_9FIRM</name>
<evidence type="ECO:0000256" key="5">
    <source>
        <dbReference type="PIRNR" id="PIRNR006630"/>
    </source>
</evidence>
<dbReference type="Gene3D" id="1.10.10.1140">
    <property type="entry name" value="Glutamine-dependent NAD+ synthetase, C-terminal domain"/>
    <property type="match status" value="1"/>
</dbReference>
<dbReference type="NCBIfam" id="TIGR00552">
    <property type="entry name" value="nadE"/>
    <property type="match status" value="1"/>
</dbReference>
<evidence type="ECO:0000256" key="1">
    <source>
        <dbReference type="ARBA" id="ARBA00022598"/>
    </source>
</evidence>
<keyword evidence="1 5" id="KW-0436">Ligase</keyword>
<dbReference type="InterPro" id="IPR041856">
    <property type="entry name" value="NAD+_synth_C"/>
</dbReference>
<proteinExistence type="inferred from homology"/>
<keyword evidence="2 5" id="KW-0547">Nucleotide-binding</keyword>
<comment type="similarity">
    <text evidence="6">Belongs to the NAD synthetase family.</text>
</comment>
<evidence type="ECO:0000256" key="3">
    <source>
        <dbReference type="ARBA" id="ARBA00022840"/>
    </source>
</evidence>
<dbReference type="CDD" id="cd00553">
    <property type="entry name" value="NAD_synthase"/>
    <property type="match status" value="1"/>
</dbReference>
<dbReference type="Gene3D" id="3.40.50.620">
    <property type="entry name" value="HUPs"/>
    <property type="match status" value="1"/>
</dbReference>
<dbReference type="PANTHER" id="PTHR23090:SF9">
    <property type="entry name" value="GLUTAMINE-DEPENDENT NAD(+) SYNTHETASE"/>
    <property type="match status" value="1"/>
</dbReference>
<comment type="pathway">
    <text evidence="5">Cofactor biosynthesis; NAD(+) biosynthesis; NAD(+) from deamido-NAD(+) (L-Gln route): step 1/1.</text>
</comment>
<dbReference type="SUPFAM" id="SSF56317">
    <property type="entry name" value="Carbon-nitrogen hydrolase"/>
    <property type="match status" value="1"/>
</dbReference>
<dbReference type="InterPro" id="IPR003694">
    <property type="entry name" value="NAD_synthase"/>
</dbReference>
<keyword evidence="11" id="KW-1185">Reference proteome</keyword>
<evidence type="ECO:0000256" key="2">
    <source>
        <dbReference type="ARBA" id="ARBA00022741"/>
    </source>
</evidence>
<dbReference type="AlphaFoldDB" id="A0AAQ1MCB4"/>
<dbReference type="Proteomes" id="UP000474718">
    <property type="component" value="Unassembled WGS sequence"/>
</dbReference>
<dbReference type="RefSeq" id="WP_052537743.1">
    <property type="nucleotide sequence ID" value="NZ_FQVY01000001.1"/>
</dbReference>
<dbReference type="Pfam" id="PF02540">
    <property type="entry name" value="NAD_synthase"/>
    <property type="match status" value="1"/>
</dbReference>
<dbReference type="InterPro" id="IPR022310">
    <property type="entry name" value="NAD/GMP_synthase"/>
</dbReference>
<comment type="catalytic activity">
    <reaction evidence="5">
        <text>deamido-NAD(+) + L-glutamine + ATP + H2O = L-glutamate + AMP + diphosphate + NAD(+) + H(+)</text>
        <dbReference type="Rhea" id="RHEA:24384"/>
        <dbReference type="ChEBI" id="CHEBI:15377"/>
        <dbReference type="ChEBI" id="CHEBI:15378"/>
        <dbReference type="ChEBI" id="CHEBI:29985"/>
        <dbReference type="ChEBI" id="CHEBI:30616"/>
        <dbReference type="ChEBI" id="CHEBI:33019"/>
        <dbReference type="ChEBI" id="CHEBI:57540"/>
        <dbReference type="ChEBI" id="CHEBI:58359"/>
        <dbReference type="ChEBI" id="CHEBI:58437"/>
        <dbReference type="ChEBI" id="CHEBI:456215"/>
        <dbReference type="EC" id="6.3.5.1"/>
    </reaction>
</comment>
<dbReference type="GO" id="GO:0009435">
    <property type="term" value="P:NAD+ biosynthetic process"/>
    <property type="evidence" value="ECO:0007669"/>
    <property type="project" value="UniProtKB-UniRule"/>
</dbReference>
<reference evidence="10" key="2">
    <citation type="submission" date="2016-11" db="EMBL/GenBank/DDBJ databases">
        <authorList>
            <person name="Jaros S."/>
            <person name="Januszkiewicz K."/>
            <person name="Wedrychowicz H."/>
        </authorList>
    </citation>
    <scope>NUCLEOTIDE SEQUENCE [LARGE SCALE GENOMIC DNA]</scope>
    <source>
        <strain evidence="10">DSM 4029</strain>
    </source>
</reference>
<dbReference type="Gene3D" id="3.60.110.10">
    <property type="entry name" value="Carbon-nitrogen hydrolase"/>
    <property type="match status" value="2"/>
</dbReference>
<dbReference type="GO" id="GO:0004359">
    <property type="term" value="F:glutaminase activity"/>
    <property type="evidence" value="ECO:0007669"/>
    <property type="project" value="InterPro"/>
</dbReference>
<organism evidence="9 10">
    <name type="scientific">Bittarella massiliensis</name>
    <name type="common">ex Durand et al. 2017</name>
    <dbReference type="NCBI Taxonomy" id="1720313"/>
    <lineage>
        <taxon>Bacteria</taxon>
        <taxon>Bacillati</taxon>
        <taxon>Bacillota</taxon>
        <taxon>Clostridia</taxon>
        <taxon>Eubacteriales</taxon>
        <taxon>Oscillospiraceae</taxon>
        <taxon>Bittarella (ex Durand et al. 2017)</taxon>
    </lineage>
</organism>
<evidence type="ECO:0000313" key="8">
    <source>
        <dbReference type="EMBL" id="MZL68455.1"/>
    </source>
</evidence>